<organism evidence="4 5">
    <name type="scientific">Sutcliffiella horikoshii</name>
    <dbReference type="NCBI Taxonomy" id="79883"/>
    <lineage>
        <taxon>Bacteria</taxon>
        <taxon>Bacillati</taxon>
        <taxon>Bacillota</taxon>
        <taxon>Bacilli</taxon>
        <taxon>Bacillales</taxon>
        <taxon>Bacillaceae</taxon>
        <taxon>Sutcliffiella</taxon>
    </lineage>
</organism>
<dbReference type="GO" id="GO:0009253">
    <property type="term" value="P:peptidoglycan catabolic process"/>
    <property type="evidence" value="ECO:0007669"/>
    <property type="project" value="InterPro"/>
</dbReference>
<dbReference type="Pfam" id="PF01520">
    <property type="entry name" value="Amidase_3"/>
    <property type="match status" value="1"/>
</dbReference>
<dbReference type="EMBL" id="VTEV01000007">
    <property type="protein sequence ID" value="TYS65734.1"/>
    <property type="molecule type" value="Genomic_DNA"/>
</dbReference>
<dbReference type="GO" id="GO:0030288">
    <property type="term" value="C:outer membrane-bounded periplasmic space"/>
    <property type="evidence" value="ECO:0007669"/>
    <property type="project" value="TreeGrafter"/>
</dbReference>
<evidence type="ECO:0000313" key="4">
    <source>
        <dbReference type="EMBL" id="TYS65734.1"/>
    </source>
</evidence>
<dbReference type="STRING" id="79883.GCA_001636495_03546"/>
<dbReference type="Gene3D" id="3.40.630.40">
    <property type="entry name" value="Zn-dependent exopeptidases"/>
    <property type="match status" value="1"/>
</dbReference>
<dbReference type="GO" id="GO:0008745">
    <property type="term" value="F:N-acetylmuramoyl-L-alanine amidase activity"/>
    <property type="evidence" value="ECO:0007669"/>
    <property type="project" value="InterPro"/>
</dbReference>
<dbReference type="RefSeq" id="WP_148989507.1">
    <property type="nucleotide sequence ID" value="NZ_VTEV01000007.1"/>
</dbReference>
<gene>
    <name evidence="4" type="ORF">FZC76_17770</name>
</gene>
<protein>
    <submittedName>
        <fullName evidence="4">Sporulation protein</fullName>
    </submittedName>
</protein>
<evidence type="ECO:0000313" key="5">
    <source>
        <dbReference type="Proteomes" id="UP000322524"/>
    </source>
</evidence>
<dbReference type="GO" id="GO:0042834">
    <property type="term" value="F:peptidoglycan binding"/>
    <property type="evidence" value="ECO:0007669"/>
    <property type="project" value="InterPro"/>
</dbReference>
<feature type="region of interest" description="Disordered" evidence="2">
    <location>
        <begin position="270"/>
        <end position="295"/>
    </location>
</feature>
<dbReference type="PANTHER" id="PTHR30404">
    <property type="entry name" value="N-ACETYLMURAMOYL-L-ALANINE AMIDASE"/>
    <property type="match status" value="1"/>
</dbReference>
<comment type="caution">
    <text evidence="4">The sequence shown here is derived from an EMBL/GenBank/DDBJ whole genome shotgun (WGS) entry which is preliminary data.</text>
</comment>
<feature type="compositionally biased region" description="Pro residues" evidence="2">
    <location>
        <begin position="270"/>
        <end position="289"/>
    </location>
</feature>
<dbReference type="InterPro" id="IPR007730">
    <property type="entry name" value="SPOR-like_dom"/>
</dbReference>
<dbReference type="AlphaFoldDB" id="A0A5D4SUF4"/>
<dbReference type="InterPro" id="IPR050695">
    <property type="entry name" value="N-acetylmuramoyl_amidase_3"/>
</dbReference>
<evidence type="ECO:0000256" key="2">
    <source>
        <dbReference type="SAM" id="MobiDB-lite"/>
    </source>
</evidence>
<dbReference type="InterPro" id="IPR036680">
    <property type="entry name" value="SPOR-like_sf"/>
</dbReference>
<dbReference type="Proteomes" id="UP000322524">
    <property type="component" value="Unassembled WGS sequence"/>
</dbReference>
<dbReference type="PANTHER" id="PTHR30404:SF0">
    <property type="entry name" value="N-ACETYLMURAMOYL-L-ALANINE AMIDASE AMIC"/>
    <property type="match status" value="1"/>
</dbReference>
<reference evidence="4 5" key="1">
    <citation type="submission" date="2019-08" db="EMBL/GenBank/DDBJ databases">
        <title>Bacillus genomes from the desert of Cuatro Cienegas, Coahuila.</title>
        <authorList>
            <person name="Olmedo-Alvarez G."/>
        </authorList>
    </citation>
    <scope>NUCLEOTIDE SEQUENCE [LARGE SCALE GENOMIC DNA]</scope>
    <source>
        <strain evidence="4 5">CH28_1T</strain>
    </source>
</reference>
<feature type="domain" description="SPOR" evidence="3">
    <location>
        <begin position="186"/>
        <end position="264"/>
    </location>
</feature>
<dbReference type="SUPFAM" id="SSF53187">
    <property type="entry name" value="Zn-dependent exopeptidases"/>
    <property type="match status" value="1"/>
</dbReference>
<accession>A0A5D4SUF4</accession>
<evidence type="ECO:0000256" key="1">
    <source>
        <dbReference type="ARBA" id="ARBA00022801"/>
    </source>
</evidence>
<dbReference type="Gene3D" id="3.30.70.1070">
    <property type="entry name" value="Sporulation related repeat"/>
    <property type="match status" value="1"/>
</dbReference>
<dbReference type="SMART" id="SM00646">
    <property type="entry name" value="Ami_3"/>
    <property type="match status" value="1"/>
</dbReference>
<dbReference type="Pfam" id="PF05036">
    <property type="entry name" value="SPOR"/>
    <property type="match status" value="1"/>
</dbReference>
<dbReference type="InterPro" id="IPR002901">
    <property type="entry name" value="MGlyc_endo_b_GlcNAc-like_dom"/>
</dbReference>
<dbReference type="OrthoDB" id="9763643at2"/>
<dbReference type="PROSITE" id="PS51724">
    <property type="entry name" value="SPOR"/>
    <property type="match status" value="1"/>
</dbReference>
<dbReference type="SUPFAM" id="SSF110997">
    <property type="entry name" value="Sporulation related repeat"/>
    <property type="match status" value="1"/>
</dbReference>
<dbReference type="InterPro" id="IPR002508">
    <property type="entry name" value="MurNAc-LAA_cat"/>
</dbReference>
<keyword evidence="1" id="KW-0378">Hydrolase</keyword>
<name>A0A5D4SUF4_9BACI</name>
<evidence type="ECO:0000259" key="3">
    <source>
        <dbReference type="PROSITE" id="PS51724"/>
    </source>
</evidence>
<dbReference type="CDD" id="cd02696">
    <property type="entry name" value="MurNAc-LAA"/>
    <property type="match status" value="1"/>
</dbReference>
<dbReference type="GO" id="GO:0004040">
    <property type="term" value="F:amidase activity"/>
    <property type="evidence" value="ECO:0007669"/>
    <property type="project" value="InterPro"/>
</dbReference>
<proteinExistence type="predicted"/>
<sequence length="474" mass="52306">MKLVVLDPGHGGQDPGAVFQRLQEKVVNIDIAKRVRVYLEKEYEVKVMMTREGDSTVSLEARTNLANSVKADCFCSIHHNAGGGTGFESYRFNGSNAVSSKSKTFQEIVHREVINVVTSKYNRRDRGVKAANFHVLRETSMPSVLLEILFLDSTEDRALIQHETFKEDVSAAIGEGLAKALALPRKVTTNLYKVIAGSFKDRKNAEARLEFLQTKGITAFIATTTLNGAPYFRVQAGAFKDRENAENLVAQIKKLGVEAFILVETTMSPAPIPPADPTPPTPPAPPNVPQPTGLSIEGKSVLKAEELDTFVKGINPNAPLLGEYYIELGEAYNIRGDVAFAQAIHETNYFRFTGIVKPDQNNYAGIGATGGEVRGAAFATPEEGVLAHIQHLYAYANRKPLPTNFPNVDPRFDLVTRGIAPGWIDLNGRWAVPGTQYGQLILKIYENMLEETITVKQEELEKMRDVLVELRNYT</sequence>
<dbReference type="Pfam" id="PF01832">
    <property type="entry name" value="Glucosaminidase"/>
    <property type="match status" value="1"/>
</dbReference>